<dbReference type="Proteomes" id="UP000674318">
    <property type="component" value="Unassembled WGS sequence"/>
</dbReference>
<keyword evidence="3" id="KW-1185">Reference proteome</keyword>
<dbReference type="OrthoDB" id="267608at2759"/>
<evidence type="ECO:0000313" key="2">
    <source>
        <dbReference type="EMBL" id="KAG5505000.1"/>
    </source>
</evidence>
<sequence length="393" mass="41389">MERWCATHHIRELMDEFVVGFLRSEAASMPVKSHSTLREMPAAATTTAVVEVPPAVPQVYGELYQRSAGQAYAHHAGELLQGSSSQLTITALRAFLKSKLDSKGMWRSMHPYIVLLVEGGEAGRVPHEAPTTSSLLAPHQQPAEPSLAPVSFSPKAQWTQEAAFTAIVTAVAQSVARGVGGLMYSATPALLPAPDDALHPPHRPLEQGQQQEILQQIARVLASKTGAPAGGAVPSAGGDAGADAAQCIPGVPHAPQAAPQMPVVFLAECWPYTIADGLALEGLLGSPVGVFCVSMDETDKAENKITDNNSSDGVVHPNEGPSALFKSASRRGSSAHAALLEYYAAKRKLITLTVPTSVCSALAQEAQPLDFERDPSAGAVVQSLAEQIVCHFH</sequence>
<name>A0A836IVJ9_9TRYP</name>
<proteinExistence type="predicted"/>
<gene>
    <name evidence="2" type="ORF">JKF63_04447</name>
</gene>
<accession>A0A836IVJ9</accession>
<evidence type="ECO:0000256" key="1">
    <source>
        <dbReference type="SAM" id="MobiDB-lite"/>
    </source>
</evidence>
<dbReference type="AlphaFoldDB" id="A0A836IVJ9"/>
<reference evidence="2 3" key="1">
    <citation type="submission" date="2021-02" db="EMBL/GenBank/DDBJ databases">
        <title>Porcisia hertigi Genome sequencing and assembly.</title>
        <authorList>
            <person name="Almutairi H."/>
            <person name="Gatherer D."/>
        </authorList>
    </citation>
    <scope>NUCLEOTIDE SEQUENCE [LARGE SCALE GENOMIC DNA]</scope>
    <source>
        <strain evidence="2 3">C119</strain>
    </source>
</reference>
<dbReference type="EMBL" id="JAFJZO010000022">
    <property type="protein sequence ID" value="KAG5505000.1"/>
    <property type="molecule type" value="Genomic_DNA"/>
</dbReference>
<comment type="caution">
    <text evidence="2">The sequence shown here is derived from an EMBL/GenBank/DDBJ whole genome shotgun (WGS) entry which is preliminary data.</text>
</comment>
<evidence type="ECO:0000313" key="3">
    <source>
        <dbReference type="Proteomes" id="UP000674318"/>
    </source>
</evidence>
<dbReference type="GeneID" id="94290509"/>
<dbReference type="KEGG" id="phet:94290509"/>
<organism evidence="2 3">
    <name type="scientific">Porcisia hertigi</name>
    <dbReference type="NCBI Taxonomy" id="2761500"/>
    <lineage>
        <taxon>Eukaryota</taxon>
        <taxon>Discoba</taxon>
        <taxon>Euglenozoa</taxon>
        <taxon>Kinetoplastea</taxon>
        <taxon>Metakinetoplastina</taxon>
        <taxon>Trypanosomatida</taxon>
        <taxon>Trypanosomatidae</taxon>
        <taxon>Leishmaniinae</taxon>
        <taxon>Porcisia</taxon>
    </lineage>
</organism>
<protein>
    <submittedName>
        <fullName evidence="2">Uncharacterized protein</fullName>
    </submittedName>
</protein>
<dbReference type="RefSeq" id="XP_067757261.1">
    <property type="nucleotide sequence ID" value="XM_067900432.1"/>
</dbReference>
<feature type="region of interest" description="Disordered" evidence="1">
    <location>
        <begin position="125"/>
        <end position="148"/>
    </location>
</feature>